<protein>
    <submittedName>
        <fullName evidence="8">Flagellar biosynthesis protein FlgG</fullName>
    </submittedName>
</protein>
<dbReference type="PANTHER" id="PTHR30435">
    <property type="entry name" value="FLAGELLAR PROTEIN"/>
    <property type="match status" value="1"/>
</dbReference>
<dbReference type="RefSeq" id="WP_115579101.1">
    <property type="nucleotide sequence ID" value="NZ_NXLX01000010.1"/>
</dbReference>
<evidence type="ECO:0000256" key="3">
    <source>
        <dbReference type="ARBA" id="ARBA00023143"/>
    </source>
</evidence>
<evidence type="ECO:0000259" key="5">
    <source>
        <dbReference type="Pfam" id="PF00460"/>
    </source>
</evidence>
<evidence type="ECO:0000256" key="2">
    <source>
        <dbReference type="ARBA" id="ARBA00009677"/>
    </source>
</evidence>
<accession>A0A3D8J7N0</accession>
<dbReference type="SUPFAM" id="SSF117143">
    <property type="entry name" value="Flagellar hook protein flgE"/>
    <property type="match status" value="1"/>
</dbReference>
<dbReference type="NCBIfam" id="TIGR03506">
    <property type="entry name" value="FlgEFG_subfam"/>
    <property type="match status" value="1"/>
</dbReference>
<proteinExistence type="inferred from homology"/>
<dbReference type="Proteomes" id="UP000256695">
    <property type="component" value="Unassembled WGS sequence"/>
</dbReference>
<dbReference type="InterPro" id="IPR020013">
    <property type="entry name" value="Flagellar_FlgE/F/G"/>
</dbReference>
<dbReference type="InterPro" id="IPR001444">
    <property type="entry name" value="Flag_bb_rod_N"/>
</dbReference>
<dbReference type="PROSITE" id="PS00588">
    <property type="entry name" value="FLAGELLA_BB_ROD"/>
    <property type="match status" value="1"/>
</dbReference>
<evidence type="ECO:0000259" key="7">
    <source>
        <dbReference type="Pfam" id="PF22692"/>
    </source>
</evidence>
<keyword evidence="9" id="KW-1185">Reference proteome</keyword>
<reference evidence="8 9" key="1">
    <citation type="submission" date="2018-04" db="EMBL/GenBank/DDBJ databases">
        <title>Novel Campyloabacter and Helicobacter Species and Strains.</title>
        <authorList>
            <person name="Mannion A.J."/>
            <person name="Shen Z."/>
            <person name="Fox J.G."/>
        </authorList>
    </citation>
    <scope>NUCLEOTIDE SEQUENCE [LARGE SCALE GENOMIC DNA]</scope>
    <source>
        <strain evidence="8 9">MIT 04-9362</strain>
    </source>
</reference>
<keyword evidence="8" id="KW-0282">Flagellum</keyword>
<dbReference type="PANTHER" id="PTHR30435:SF19">
    <property type="entry name" value="FLAGELLAR BASAL-BODY ROD PROTEIN FLGG"/>
    <property type="match status" value="1"/>
</dbReference>
<evidence type="ECO:0000313" key="8">
    <source>
        <dbReference type="EMBL" id="RDU73509.1"/>
    </source>
</evidence>
<dbReference type="GO" id="GO:0071978">
    <property type="term" value="P:bacterial-type flagellum-dependent swarming motility"/>
    <property type="evidence" value="ECO:0007669"/>
    <property type="project" value="TreeGrafter"/>
</dbReference>
<evidence type="ECO:0000259" key="6">
    <source>
        <dbReference type="Pfam" id="PF06429"/>
    </source>
</evidence>
<feature type="domain" description="Flagellar basal body rod protein N-terminal" evidence="5">
    <location>
        <begin position="6"/>
        <end position="35"/>
    </location>
</feature>
<dbReference type="InterPro" id="IPR053967">
    <property type="entry name" value="LlgE_F_G-like_D1"/>
</dbReference>
<comment type="caution">
    <text evidence="8">The sequence shown here is derived from an EMBL/GenBank/DDBJ whole genome shotgun (WGS) entry which is preliminary data.</text>
</comment>
<keyword evidence="8" id="KW-0969">Cilium</keyword>
<sequence>MQNGYYNAVGGMVTQFNRLDMISNNLANLNTNAFKRDDVIIGDYMRLHESYQHQLPLKNHTKEAAKFVNRALDRVPIISESYSDSGLGAMMETQNALDFALTKENLFFAIKTPNGIFYTRDGSFVVGDDGMLSTKDGFQVLSRVGLENGEGIALPAGSEIEVDKNGNVYVRNTDNEEVGNSEALNAIAIVGFINPKYLKKEGKNLYSYPQDKINDRLNLANTQALQQSFLEKSNVNAVIEMTNLIETNRLVDMYSKVLKTHMDELNTDAITKLAVRA</sequence>
<organism evidence="8 9">
    <name type="scientific">Helicobacter anseris</name>
    <dbReference type="NCBI Taxonomy" id="375926"/>
    <lineage>
        <taxon>Bacteria</taxon>
        <taxon>Pseudomonadati</taxon>
        <taxon>Campylobacterota</taxon>
        <taxon>Epsilonproteobacteria</taxon>
        <taxon>Campylobacterales</taxon>
        <taxon>Helicobacteraceae</taxon>
        <taxon>Helicobacter</taxon>
    </lineage>
</organism>
<evidence type="ECO:0000313" key="9">
    <source>
        <dbReference type="Proteomes" id="UP000256695"/>
    </source>
</evidence>
<dbReference type="InterPro" id="IPR019776">
    <property type="entry name" value="Flagellar_basal_body_rod_CS"/>
</dbReference>
<comment type="subcellular location">
    <subcellularLocation>
        <location evidence="1 4">Bacterial flagellum basal body</location>
    </subcellularLocation>
</comment>
<dbReference type="AlphaFoldDB" id="A0A3D8J7N0"/>
<feature type="domain" description="Flagellar hook protein FlgE/F/G-like D1" evidence="7">
    <location>
        <begin position="107"/>
        <end position="170"/>
    </location>
</feature>
<keyword evidence="3 4" id="KW-0975">Bacterial flagellum</keyword>
<evidence type="ECO:0000256" key="1">
    <source>
        <dbReference type="ARBA" id="ARBA00004117"/>
    </source>
</evidence>
<dbReference type="InterPro" id="IPR010930">
    <property type="entry name" value="Flg_bb/hook_C_dom"/>
</dbReference>
<dbReference type="OrthoDB" id="9804559at2"/>
<dbReference type="GO" id="GO:0009425">
    <property type="term" value="C:bacterial-type flagellum basal body"/>
    <property type="evidence" value="ECO:0007669"/>
    <property type="project" value="UniProtKB-SubCell"/>
</dbReference>
<dbReference type="Pfam" id="PF06429">
    <property type="entry name" value="Flg_bbr_C"/>
    <property type="match status" value="1"/>
</dbReference>
<comment type="similarity">
    <text evidence="2 4">Belongs to the flagella basal body rod proteins family.</text>
</comment>
<name>A0A3D8J7N0_9HELI</name>
<keyword evidence="8" id="KW-0966">Cell projection</keyword>
<dbReference type="InterPro" id="IPR037925">
    <property type="entry name" value="FlgE/F/G-like"/>
</dbReference>
<evidence type="ECO:0000256" key="4">
    <source>
        <dbReference type="RuleBase" id="RU362116"/>
    </source>
</evidence>
<dbReference type="Pfam" id="PF22692">
    <property type="entry name" value="LlgE_F_G_D1"/>
    <property type="match status" value="1"/>
</dbReference>
<dbReference type="EMBL" id="NXLX01000010">
    <property type="protein sequence ID" value="RDU73509.1"/>
    <property type="molecule type" value="Genomic_DNA"/>
</dbReference>
<feature type="domain" description="Flagellar basal-body/hook protein C-terminal" evidence="6">
    <location>
        <begin position="226"/>
        <end position="261"/>
    </location>
</feature>
<dbReference type="Pfam" id="PF00460">
    <property type="entry name" value="Flg_bb_rod"/>
    <property type="match status" value="1"/>
</dbReference>
<gene>
    <name evidence="8" type="ORF">CQA57_04825</name>
</gene>